<dbReference type="InterPro" id="IPR011701">
    <property type="entry name" value="MFS"/>
</dbReference>
<feature type="transmembrane region" description="Helical" evidence="7">
    <location>
        <begin position="313"/>
        <end position="338"/>
    </location>
</feature>
<dbReference type="InterPro" id="IPR050171">
    <property type="entry name" value="MFS_Transporters"/>
</dbReference>
<evidence type="ECO:0000256" key="7">
    <source>
        <dbReference type="SAM" id="Phobius"/>
    </source>
</evidence>
<feature type="transmembrane region" description="Helical" evidence="7">
    <location>
        <begin position="288"/>
        <end position="307"/>
    </location>
</feature>
<accession>A0A0K6GSA4</accession>
<proteinExistence type="predicted"/>
<dbReference type="InterPro" id="IPR036259">
    <property type="entry name" value="MFS_trans_sf"/>
</dbReference>
<gene>
    <name evidence="9" type="ORF">Ga0061063_0461</name>
</gene>
<dbReference type="PROSITE" id="PS50850">
    <property type="entry name" value="MFS"/>
    <property type="match status" value="1"/>
</dbReference>
<dbReference type="Gene3D" id="1.20.1250.20">
    <property type="entry name" value="MFS general substrate transporter like domains"/>
    <property type="match status" value="1"/>
</dbReference>
<evidence type="ECO:0000256" key="1">
    <source>
        <dbReference type="ARBA" id="ARBA00004651"/>
    </source>
</evidence>
<evidence type="ECO:0000259" key="8">
    <source>
        <dbReference type="PROSITE" id="PS50850"/>
    </source>
</evidence>
<dbReference type="InterPro" id="IPR020846">
    <property type="entry name" value="MFS_dom"/>
</dbReference>
<evidence type="ECO:0000256" key="4">
    <source>
        <dbReference type="ARBA" id="ARBA00022692"/>
    </source>
</evidence>
<dbReference type="GO" id="GO:0005886">
    <property type="term" value="C:plasma membrane"/>
    <property type="evidence" value="ECO:0007669"/>
    <property type="project" value="UniProtKB-SubCell"/>
</dbReference>
<keyword evidence="3" id="KW-1003">Cell membrane</keyword>
<reference evidence="10" key="1">
    <citation type="submission" date="2015-08" db="EMBL/GenBank/DDBJ databases">
        <authorList>
            <person name="Varghese N."/>
        </authorList>
    </citation>
    <scope>NUCLEOTIDE SEQUENCE [LARGE SCALE GENOMIC DNA]</scope>
    <source>
        <strain evidence="10">DSM 17901</strain>
    </source>
</reference>
<evidence type="ECO:0000313" key="10">
    <source>
        <dbReference type="Proteomes" id="UP000243535"/>
    </source>
</evidence>
<dbReference type="PANTHER" id="PTHR23517">
    <property type="entry name" value="RESISTANCE PROTEIN MDTM, PUTATIVE-RELATED-RELATED"/>
    <property type="match status" value="1"/>
</dbReference>
<evidence type="ECO:0000256" key="3">
    <source>
        <dbReference type="ARBA" id="ARBA00022475"/>
    </source>
</evidence>
<feature type="transmembrane region" description="Helical" evidence="7">
    <location>
        <begin position="350"/>
        <end position="374"/>
    </location>
</feature>
<sequence length="411" mass="44018">MTALPAALLARLIRPFRPLPAPVHIQVFATLVNNMGGIAKLFLPLFFLEHFQLGYGRIGLLMGLYGAGCVAGAYLGGQLSDRFDARRLCALLLAGSGLSTFMLALPWQAGAYAPLLLVAGLCDGGFRPGNMRLVLEPCPPALRLTAQGYYRVAFNLGVSLAGLTGGLLASLGYHWVFVAQGSANLLACVWLVWAYRRWPATAGARAGAPSASPALATTSPWRDGPFLVFILGQLIIMAAFDQIYGTFSLFLREHYHASPSLVGMLFTLNGLMVVGLQVAIAHRVGRWGLIRSAQLGVLLTGGAYAFLNLGHGAFFAMITMVVLTVGELLLSPTWSALVMQHSEGRRRGSYLGLFNAAWSGRTLYAPALGTWVYGALGPALLWWSCVLLALLTMALHAYALPRMRSAAAPQQ</sequence>
<dbReference type="AlphaFoldDB" id="A0A0K6GSA4"/>
<evidence type="ECO:0000256" key="6">
    <source>
        <dbReference type="ARBA" id="ARBA00023136"/>
    </source>
</evidence>
<feature type="transmembrane region" description="Helical" evidence="7">
    <location>
        <begin position="55"/>
        <end position="76"/>
    </location>
</feature>
<feature type="transmembrane region" description="Helical" evidence="7">
    <location>
        <begin position="226"/>
        <end position="250"/>
    </location>
</feature>
<dbReference type="OrthoDB" id="5651057at2"/>
<evidence type="ECO:0000313" key="9">
    <source>
        <dbReference type="EMBL" id="CUA81619.1"/>
    </source>
</evidence>
<evidence type="ECO:0000256" key="2">
    <source>
        <dbReference type="ARBA" id="ARBA00022448"/>
    </source>
</evidence>
<keyword evidence="4 7" id="KW-0812">Transmembrane</keyword>
<feature type="domain" description="Major facilitator superfamily (MFS) profile" evidence="8">
    <location>
        <begin position="1"/>
        <end position="404"/>
    </location>
</feature>
<feature type="transmembrane region" description="Helical" evidence="7">
    <location>
        <begin position="88"/>
        <end position="105"/>
    </location>
</feature>
<dbReference type="Pfam" id="PF07690">
    <property type="entry name" value="MFS_1"/>
    <property type="match status" value="1"/>
</dbReference>
<organism evidence="9 10">
    <name type="scientific">Gulbenkiania indica</name>
    <dbReference type="NCBI Taxonomy" id="375574"/>
    <lineage>
        <taxon>Bacteria</taxon>
        <taxon>Pseudomonadati</taxon>
        <taxon>Pseudomonadota</taxon>
        <taxon>Betaproteobacteria</taxon>
        <taxon>Neisseriales</taxon>
        <taxon>Chromobacteriaceae</taxon>
        <taxon>Gulbenkiania</taxon>
    </lineage>
</organism>
<keyword evidence="5 7" id="KW-1133">Transmembrane helix</keyword>
<dbReference type="SUPFAM" id="SSF103473">
    <property type="entry name" value="MFS general substrate transporter"/>
    <property type="match status" value="1"/>
</dbReference>
<keyword evidence="2" id="KW-0813">Transport</keyword>
<dbReference type="RefSeq" id="WP_055433168.1">
    <property type="nucleotide sequence ID" value="NZ_CYHA01000001.1"/>
</dbReference>
<protein>
    <submittedName>
        <fullName evidence="9">Predicted arabinose efflux permease, MFS family</fullName>
    </submittedName>
</protein>
<name>A0A0K6GSA4_9NEIS</name>
<evidence type="ECO:0000256" key="5">
    <source>
        <dbReference type="ARBA" id="ARBA00022989"/>
    </source>
</evidence>
<dbReference type="STRING" id="375574.GCA_001418035_00260"/>
<comment type="subcellular location">
    <subcellularLocation>
        <location evidence="1">Cell membrane</location>
        <topology evidence="1">Multi-pass membrane protein</topology>
    </subcellularLocation>
</comment>
<feature type="transmembrane region" description="Helical" evidence="7">
    <location>
        <begin position="21"/>
        <end position="43"/>
    </location>
</feature>
<dbReference type="Proteomes" id="UP000243535">
    <property type="component" value="Unassembled WGS sequence"/>
</dbReference>
<dbReference type="EMBL" id="CYHA01000001">
    <property type="protein sequence ID" value="CUA81619.1"/>
    <property type="molecule type" value="Genomic_DNA"/>
</dbReference>
<feature type="transmembrane region" description="Helical" evidence="7">
    <location>
        <begin position="380"/>
        <end position="400"/>
    </location>
</feature>
<feature type="transmembrane region" description="Helical" evidence="7">
    <location>
        <begin position="262"/>
        <end position="281"/>
    </location>
</feature>
<keyword evidence="6 7" id="KW-0472">Membrane</keyword>
<feature type="transmembrane region" description="Helical" evidence="7">
    <location>
        <begin position="175"/>
        <end position="195"/>
    </location>
</feature>
<dbReference type="GO" id="GO:0022857">
    <property type="term" value="F:transmembrane transporter activity"/>
    <property type="evidence" value="ECO:0007669"/>
    <property type="project" value="InterPro"/>
</dbReference>
<keyword evidence="10" id="KW-1185">Reference proteome</keyword>
<dbReference type="PANTHER" id="PTHR23517:SF3">
    <property type="entry name" value="INTEGRAL MEMBRANE TRANSPORT PROTEIN"/>
    <property type="match status" value="1"/>
</dbReference>